<name>A0A179UGX8_BLAGS</name>
<dbReference type="AlphaFoldDB" id="A0A179UGX8"/>
<keyword evidence="2" id="KW-1185">Reference proteome</keyword>
<gene>
    <name evidence="1" type="ORF">BDBG_02704</name>
</gene>
<reference evidence="1" key="1">
    <citation type="submission" date="2009-02" db="EMBL/GenBank/DDBJ databases">
        <title>The Genome Sequence of Blastomyces dermatitidis strain SLH14081.</title>
        <authorList>
            <consortium name="The Broad Institute Genome Sequencing Platform"/>
            <consortium name="Broad Institute Microbial Sequencing Center."/>
            <person name="Champion M."/>
            <person name="Cuomo C."/>
            <person name="Ma L.-J."/>
            <person name="Henn M.R."/>
            <person name="Klein B."/>
            <person name="Goldman B."/>
            <person name="Young S."/>
            <person name="Kodira C.D."/>
            <person name="Zeng Q."/>
            <person name="Koehrsen M."/>
            <person name="Alvarado L."/>
            <person name="Berlin A.M."/>
            <person name="Heiman D.I."/>
            <person name="Hepburn T.A."/>
            <person name="Saif S."/>
            <person name="Shea T.D."/>
            <person name="Shenoy N."/>
            <person name="Sykes S."/>
            <person name="Galagan J."/>
            <person name="Nusbaum C."/>
            <person name="Birren B."/>
        </authorList>
    </citation>
    <scope>NUCLEOTIDE SEQUENCE</scope>
    <source>
        <strain evidence="1">SLH14081</strain>
    </source>
</reference>
<dbReference type="VEuPathDB" id="FungiDB:BDBG_02704"/>
<dbReference type="RefSeq" id="XP_031577264.1">
    <property type="nucleotide sequence ID" value="XM_031720916.1"/>
</dbReference>
<reference evidence="2" key="2">
    <citation type="journal article" date="2015" name="PLoS Genet.">
        <title>The dynamic genome and transcriptome of the human fungal pathogen Blastomyces and close relative Emmonsia.</title>
        <authorList>
            <person name="Munoz J.F."/>
            <person name="Gauthier G.M."/>
            <person name="Desjardins C.A."/>
            <person name="Gallo J.E."/>
            <person name="Holder J."/>
            <person name="Sullivan T.D."/>
            <person name="Marty A.J."/>
            <person name="Carmen J.C."/>
            <person name="Chen Z."/>
            <person name="Ding L."/>
            <person name="Gujja S."/>
            <person name="Magrini V."/>
            <person name="Misas E."/>
            <person name="Mitreva M."/>
            <person name="Priest M."/>
            <person name="Saif S."/>
            <person name="Whiston E.A."/>
            <person name="Young S."/>
            <person name="Zeng Q."/>
            <person name="Goldman W.E."/>
            <person name="Mardis E.R."/>
            <person name="Taylor J.W."/>
            <person name="McEwen J.G."/>
            <person name="Clay O.K."/>
            <person name="Klein B.S."/>
            <person name="Cuomo C.A."/>
        </authorList>
    </citation>
    <scope>NUCLEOTIDE SEQUENCE [LARGE SCALE GENOMIC DNA]</scope>
    <source>
        <strain evidence="2">SLH14081</strain>
    </source>
</reference>
<proteinExistence type="predicted"/>
<dbReference type="RefSeq" id="XP_031577265.1">
    <property type="nucleotide sequence ID" value="XM_031720917.1"/>
</dbReference>
<dbReference type="KEGG" id="bgh:BDBG_02704"/>
<dbReference type="EMBL" id="GG657451">
    <property type="protein sequence ID" value="OAT06518.1"/>
    <property type="molecule type" value="Genomic_DNA"/>
</dbReference>
<evidence type="ECO:0000313" key="1">
    <source>
        <dbReference type="EMBL" id="OAT06518.1"/>
    </source>
</evidence>
<organism evidence="1 2">
    <name type="scientific">Blastomyces gilchristii (strain SLH14081)</name>
    <name type="common">Blastomyces dermatitidis</name>
    <dbReference type="NCBI Taxonomy" id="559298"/>
    <lineage>
        <taxon>Eukaryota</taxon>
        <taxon>Fungi</taxon>
        <taxon>Dikarya</taxon>
        <taxon>Ascomycota</taxon>
        <taxon>Pezizomycotina</taxon>
        <taxon>Eurotiomycetes</taxon>
        <taxon>Eurotiomycetidae</taxon>
        <taxon>Onygenales</taxon>
        <taxon>Ajellomycetaceae</taxon>
        <taxon>Blastomyces</taxon>
    </lineage>
</organism>
<accession>A0A179UGX8</accession>
<dbReference type="EMBL" id="GG657451">
    <property type="protein sequence ID" value="OAT06517.1"/>
    <property type="molecule type" value="Genomic_DNA"/>
</dbReference>
<evidence type="ECO:0000313" key="2">
    <source>
        <dbReference type="Proteomes" id="UP000002038"/>
    </source>
</evidence>
<sequence length="139" mass="16169">MWKYLSRRSRFFSNVRLTAHLCNSVWRSLLAFDTISVYVRRSTRNRTISTVFTYHPPFPPPPPRGSKDLPTLLQGFDWRLLNKHACNRRAERRHLQGDKDTGVSTHWLLFIVDGPSEAEKFILQPLLRDGKKTSTPTSC</sequence>
<protein>
    <submittedName>
        <fullName evidence="1">Uncharacterized protein</fullName>
    </submittedName>
</protein>
<dbReference type="Proteomes" id="UP000002038">
    <property type="component" value="Unassembled WGS sequence"/>
</dbReference>
<dbReference type="OrthoDB" id="37659at2759"/>
<dbReference type="GeneID" id="42528040"/>